<gene>
    <name evidence="1" type="ORF">VPLFYP99_00201</name>
</gene>
<proteinExistence type="predicted"/>
<sequence>MSDSENESLWSKVRIRNLKINIVKFLIDKEIIDNYIFTKTEIKNWFAFKEYDFKYFVSEFFTEESNVFILNSVMRNFLEKVFLSRTIIKDSLCAAEADFIRIYGRYYEDIKRNRYKNFYSEEYRDILKKIECILPLLHWGNMPIFNKYLLFNRRLDPEVDTIKFYDNIDCLNALLTEIKKEGIILSNKSDLSLNREMKFIVYTRRYAHEEIYIIKRTFDGWLINSNGICEKNGTGALFDSFEHDGVFFPEEGVKSALNKLWDDADEGVIDYEVLSIRLQEVADWISSVEKAVGTQPLWVNYY</sequence>
<reference evidence="1" key="1">
    <citation type="submission" date="2019-11" db="EMBL/GenBank/DDBJ databases">
        <authorList>
            <person name="Feng L."/>
        </authorList>
    </citation>
    <scope>NUCLEOTIDE SEQUENCE</scope>
    <source>
        <strain evidence="1">VparvulaLFYP99</strain>
    </source>
</reference>
<dbReference type="EMBL" id="CACRUG010000011">
    <property type="protein sequence ID" value="VYU16652.1"/>
    <property type="molecule type" value="Genomic_DNA"/>
</dbReference>
<organism evidence="1">
    <name type="scientific">Veillonella parvula</name>
    <name type="common">Staphylococcus parvulus</name>
    <dbReference type="NCBI Taxonomy" id="29466"/>
    <lineage>
        <taxon>Bacteria</taxon>
        <taxon>Bacillati</taxon>
        <taxon>Bacillota</taxon>
        <taxon>Negativicutes</taxon>
        <taxon>Veillonellales</taxon>
        <taxon>Veillonellaceae</taxon>
        <taxon>Veillonella</taxon>
    </lineage>
</organism>
<protein>
    <submittedName>
        <fullName evidence="1">Uncharacterized protein</fullName>
    </submittedName>
</protein>
<dbReference type="AlphaFoldDB" id="A0A6N3CL65"/>
<dbReference type="Gene3D" id="3.30.2210.10">
    <property type="entry name" value="Integron cassette protein superfamily"/>
    <property type="match status" value="1"/>
</dbReference>
<evidence type="ECO:0000313" key="1">
    <source>
        <dbReference type="EMBL" id="VYU16652.1"/>
    </source>
</evidence>
<dbReference type="RefSeq" id="WP_156697487.1">
    <property type="nucleotide sequence ID" value="NZ_CACRUG010000011.1"/>
</dbReference>
<name>A0A6N3CL65_VEIPA</name>
<accession>A0A6N3CL65</accession>
<dbReference type="InterPro" id="IPR048474">
    <property type="entry name" value="M1E1E6-like_sf"/>
</dbReference>